<dbReference type="InterPro" id="IPR009078">
    <property type="entry name" value="Ferritin-like_SF"/>
</dbReference>
<gene>
    <name evidence="1" type="ordered locus">TUZN_0813</name>
</gene>
<sequence length="247" mass="26868">MAEGGNLISAAPLSVVSLDKYISAVRAVVAKEMVRRGFSVNETARLLGVTAAAVSLYASGKRGGELVAKIEADDRVMSIIKSYVDALAEGGKSAVLDLTDLAQAVRNALEAPSRAEADVSLLIMERIKLEQETANRSMALAYRSANPLARALFMQIAMDSLRHAEILTTILDYLSGRIKADEIALTEEELRAVSEEEKGMRESLAALSRVEDPLVRALIKSIEFDELKHYELVRALMAVKPKRARPS</sequence>
<organism evidence="1 2">
    <name type="scientific">Thermoproteus uzoniensis (strain 768-20)</name>
    <dbReference type="NCBI Taxonomy" id="999630"/>
    <lineage>
        <taxon>Archaea</taxon>
        <taxon>Thermoproteota</taxon>
        <taxon>Thermoprotei</taxon>
        <taxon>Thermoproteales</taxon>
        <taxon>Thermoproteaceae</taxon>
        <taxon>Thermoproteus</taxon>
    </lineage>
</organism>
<dbReference type="EMBL" id="CP002590">
    <property type="protein sequence ID" value="AEA12299.1"/>
    <property type="molecule type" value="Genomic_DNA"/>
</dbReference>
<dbReference type="STRING" id="999630.TUZN_0813"/>
<dbReference type="HOGENOM" id="CLU_1168612_0_0_2"/>
<dbReference type="PANTHER" id="PTHR40730:SF3">
    <property type="entry name" value="HTH CRO_C1-TYPE DOMAIN-CONTAINING PROTEIN"/>
    <property type="match status" value="1"/>
</dbReference>
<dbReference type="KEGG" id="tuz:TUZN_0813"/>
<dbReference type="Proteomes" id="UP000008138">
    <property type="component" value="Chromosome"/>
</dbReference>
<dbReference type="PANTHER" id="PTHR40730">
    <property type="entry name" value="TRANSCRIPTIONAL REGULATOR PROTEIN-LIKE PROTEIN"/>
    <property type="match status" value="1"/>
</dbReference>
<accession>F2L550</accession>
<evidence type="ECO:0000313" key="2">
    <source>
        <dbReference type="Proteomes" id="UP000008138"/>
    </source>
</evidence>
<proteinExistence type="predicted"/>
<dbReference type="CDD" id="cd00657">
    <property type="entry name" value="Ferritin_like"/>
    <property type="match status" value="1"/>
</dbReference>
<reference key="2">
    <citation type="submission" date="2011-03" db="EMBL/GenBank/DDBJ databases">
        <title>Complete genome sequence of the thermoacidophilic crenarchaeon Thermoproteus uzoniensis 768-20.</title>
        <authorList>
            <person name="Mardanov A.V."/>
            <person name="Gumerov V.M."/>
            <person name="Beletsky A.V."/>
            <person name="Prokofeva M.I."/>
            <person name="Bonch-Osmolovskaya E.A."/>
            <person name="Ravin N.V."/>
            <person name="Skryabin K.G."/>
        </authorList>
    </citation>
    <scope>NUCLEOTIDE SEQUENCE</scope>
    <source>
        <strain>768-20</strain>
    </source>
</reference>
<dbReference type="AlphaFoldDB" id="F2L550"/>
<keyword evidence="2" id="KW-1185">Reference proteome</keyword>
<name>F2L550_THEU7</name>
<protein>
    <recommendedName>
        <fullName evidence="3">Transcriptional regulator</fullName>
    </recommendedName>
</protein>
<reference evidence="1 2" key="1">
    <citation type="journal article" date="2011" name="J. Bacteriol.">
        <title>Complete genome sequence of the thermoacidophilic crenarchaeon Thermoproteus uzoniensis 768-20.</title>
        <authorList>
            <person name="Mardanov A.V."/>
            <person name="Gumerov V.M."/>
            <person name="Beletsky A.V."/>
            <person name="Prokofeva M.I."/>
            <person name="Bonch-Osmolovskaya E.A."/>
            <person name="Ravin N.V."/>
            <person name="Skryabin K.G."/>
        </authorList>
    </citation>
    <scope>NUCLEOTIDE SEQUENCE [LARGE SCALE GENOMIC DNA]</scope>
    <source>
        <strain evidence="1 2">768-20</strain>
    </source>
</reference>
<evidence type="ECO:0000313" key="1">
    <source>
        <dbReference type="EMBL" id="AEA12299.1"/>
    </source>
</evidence>
<dbReference type="eggNOG" id="arCOG00017">
    <property type="taxonomic scope" value="Archaea"/>
</dbReference>
<dbReference type="SUPFAM" id="SSF47240">
    <property type="entry name" value="Ferritin-like"/>
    <property type="match status" value="1"/>
</dbReference>
<evidence type="ECO:0008006" key="3">
    <source>
        <dbReference type="Google" id="ProtNLM"/>
    </source>
</evidence>